<protein>
    <submittedName>
        <fullName evidence="4">DUF4115 domain-containing protein</fullName>
    </submittedName>
</protein>
<proteinExistence type="predicted"/>
<dbReference type="EMBL" id="JAHUZE010000002">
    <property type="protein sequence ID" value="MBV7379545.1"/>
    <property type="molecule type" value="Genomic_DNA"/>
</dbReference>
<evidence type="ECO:0000259" key="3">
    <source>
        <dbReference type="Pfam" id="PF13464"/>
    </source>
</evidence>
<evidence type="ECO:0000313" key="5">
    <source>
        <dbReference type="Proteomes" id="UP000756530"/>
    </source>
</evidence>
<dbReference type="Pfam" id="PF13413">
    <property type="entry name" value="HTH_25"/>
    <property type="match status" value="1"/>
</dbReference>
<dbReference type="Proteomes" id="UP000756530">
    <property type="component" value="Unassembled WGS sequence"/>
</dbReference>
<dbReference type="RefSeq" id="WP_218392667.1">
    <property type="nucleotide sequence ID" value="NZ_JAHUZE010000002.1"/>
</dbReference>
<reference evidence="4 5" key="1">
    <citation type="submission" date="2021-05" db="EMBL/GenBank/DDBJ databases">
        <title>Culturable bacteria isolated from Daya Bay.</title>
        <authorList>
            <person name="Zheng W."/>
            <person name="Yu S."/>
            <person name="Huang Y."/>
        </authorList>
    </citation>
    <scope>NUCLEOTIDE SEQUENCE [LARGE SCALE GENOMIC DNA]</scope>
    <source>
        <strain evidence="4 5">DP4N28-5</strain>
    </source>
</reference>
<dbReference type="InterPro" id="IPR025194">
    <property type="entry name" value="RodZ-like_C"/>
</dbReference>
<feature type="region of interest" description="Disordered" evidence="1">
    <location>
        <begin position="111"/>
        <end position="130"/>
    </location>
</feature>
<accession>A0ABS6T3J6</accession>
<evidence type="ECO:0000256" key="1">
    <source>
        <dbReference type="SAM" id="MobiDB-lite"/>
    </source>
</evidence>
<dbReference type="InterPro" id="IPR050400">
    <property type="entry name" value="Bact_Cytoskel_RodZ"/>
</dbReference>
<dbReference type="PANTHER" id="PTHR34475">
    <property type="match status" value="1"/>
</dbReference>
<evidence type="ECO:0000313" key="4">
    <source>
        <dbReference type="EMBL" id="MBV7379545.1"/>
    </source>
</evidence>
<feature type="transmembrane region" description="Helical" evidence="2">
    <location>
        <begin position="150"/>
        <end position="172"/>
    </location>
</feature>
<organism evidence="4 5">
    <name type="scientific">Maritimibacter dapengensis</name>
    <dbReference type="NCBI Taxonomy" id="2836868"/>
    <lineage>
        <taxon>Bacteria</taxon>
        <taxon>Pseudomonadati</taxon>
        <taxon>Pseudomonadota</taxon>
        <taxon>Alphaproteobacteria</taxon>
        <taxon>Rhodobacterales</taxon>
        <taxon>Roseobacteraceae</taxon>
        <taxon>Maritimibacter</taxon>
    </lineage>
</organism>
<comment type="caution">
    <text evidence="4">The sequence shown here is derived from an EMBL/GenBank/DDBJ whole genome shotgun (WGS) entry which is preliminary data.</text>
</comment>
<name>A0ABS6T3J6_9RHOB</name>
<evidence type="ECO:0000256" key="2">
    <source>
        <dbReference type="SAM" id="Phobius"/>
    </source>
</evidence>
<keyword evidence="2" id="KW-0472">Membrane</keyword>
<dbReference type="PANTHER" id="PTHR34475:SF1">
    <property type="entry name" value="CYTOSKELETON PROTEIN RODZ"/>
    <property type="match status" value="1"/>
</dbReference>
<keyword evidence="5" id="KW-1185">Reference proteome</keyword>
<keyword evidence="2" id="KW-0812">Transmembrane</keyword>
<gene>
    <name evidence="4" type="ORF">KJP28_11445</name>
</gene>
<dbReference type="Pfam" id="PF13464">
    <property type="entry name" value="RodZ_C"/>
    <property type="match status" value="1"/>
</dbReference>
<sequence length="412" mass="43007">MIRRWITPQVKGEDQSSGFDSYELRLGDVMRGERATLGKSLLDVQRELKIKATYIAAIENADVTAFETPGFIAGYVRSYARYLGMDPDLAFQNFCRESGFETAHGLSPSASVVKKAEKPETSADTDPLANPNASFVPRAGSIFDGIEPGAVGSVAVLVGIVGILGFGGFSLLQEIQKVDFAPVEQSVGVLEDLPELDAPIGSPVEQSDAPAQVAGINTPPSTEALDRLYRPEALDVPVLIARDGPISTLDPREVGVLAAEGRGPQVARTTPGLQTPAIGDGVSDDSQPALVADASAVTVFGPDAPEVAIFAVRPSWVRVQAADGSVLFEKILDAGERYVLPKSELPPVLRTGNAGSIYFAVNGEAFGPAGEGASVVSNVALAPEAISESFAVADLDADADLANFVAVADASQ</sequence>
<keyword evidence="2" id="KW-1133">Transmembrane helix</keyword>
<feature type="domain" description="Cytoskeleton protein RodZ-like C-terminal" evidence="3">
    <location>
        <begin position="311"/>
        <end position="379"/>
    </location>
</feature>